<gene>
    <name evidence="2" type="ORF">J2782_002018</name>
</gene>
<dbReference type="EMBL" id="JAVDQT010000002">
    <property type="protein sequence ID" value="MDR6432283.1"/>
    <property type="molecule type" value="Genomic_DNA"/>
</dbReference>
<sequence length="201" mass="22650">MAHDFIDQIRRRRSQYNIGRNLELSQADVTSIIQEAVRHAPSTFNSQSSRIVILYGSESVQFWELVKAALRPLVPQDAFESTEAKLKKFASGAGTVLFYEDQQVVRDLQETYKLYADKFPEFSEQSSGMTQFAVWTALANAGVGASLQHYNPVIDTAVAEQWDIPQNWKLRAQLPFGSNESEPGEKSFIDDALRFKIAGNI</sequence>
<organism evidence="2 3">
    <name type="scientific">Brucella pseudogrignonensis</name>
    <dbReference type="NCBI Taxonomy" id="419475"/>
    <lineage>
        <taxon>Bacteria</taxon>
        <taxon>Pseudomonadati</taxon>
        <taxon>Pseudomonadota</taxon>
        <taxon>Alphaproteobacteria</taxon>
        <taxon>Hyphomicrobiales</taxon>
        <taxon>Brucellaceae</taxon>
        <taxon>Brucella/Ochrobactrum group</taxon>
        <taxon>Brucella</taxon>
    </lineage>
</organism>
<protein>
    <submittedName>
        <fullName evidence="2">Oxidoreductase (Fatty acid repression mutant protein)</fullName>
    </submittedName>
</protein>
<dbReference type="Gene3D" id="3.40.109.10">
    <property type="entry name" value="NADH Oxidase"/>
    <property type="match status" value="1"/>
</dbReference>
<dbReference type="RefSeq" id="WP_310011921.1">
    <property type="nucleotide sequence ID" value="NZ_JAVDQT010000002.1"/>
</dbReference>
<dbReference type="InterPro" id="IPR029479">
    <property type="entry name" value="Nitroreductase"/>
</dbReference>
<dbReference type="Pfam" id="PF00881">
    <property type="entry name" value="Nitroreductase"/>
    <property type="match status" value="1"/>
</dbReference>
<evidence type="ECO:0000313" key="3">
    <source>
        <dbReference type="Proteomes" id="UP001184614"/>
    </source>
</evidence>
<dbReference type="Proteomes" id="UP001184614">
    <property type="component" value="Unassembled WGS sequence"/>
</dbReference>
<proteinExistence type="predicted"/>
<name>A0ABU1M8B2_9HYPH</name>
<dbReference type="PANTHER" id="PTHR43035:SF1">
    <property type="entry name" value="FATTY ACID REPRESSION MUTANT PROTEIN 2-RELATED"/>
    <property type="match status" value="1"/>
</dbReference>
<evidence type="ECO:0000259" key="1">
    <source>
        <dbReference type="Pfam" id="PF00881"/>
    </source>
</evidence>
<dbReference type="SUPFAM" id="SSF55469">
    <property type="entry name" value="FMN-dependent nitroreductase-like"/>
    <property type="match status" value="1"/>
</dbReference>
<dbReference type="InterPro" id="IPR000415">
    <property type="entry name" value="Nitroreductase-like"/>
</dbReference>
<keyword evidence="3" id="KW-1185">Reference proteome</keyword>
<comment type="caution">
    <text evidence="2">The sequence shown here is derived from an EMBL/GenBank/DDBJ whole genome shotgun (WGS) entry which is preliminary data.</text>
</comment>
<dbReference type="InterPro" id="IPR033877">
    <property type="entry name" value="Frm2/Hbn1"/>
</dbReference>
<feature type="domain" description="Nitroreductase" evidence="1">
    <location>
        <begin position="9"/>
        <end position="177"/>
    </location>
</feature>
<evidence type="ECO:0000313" key="2">
    <source>
        <dbReference type="EMBL" id="MDR6432283.1"/>
    </source>
</evidence>
<accession>A0ABU1M8B2</accession>
<reference evidence="2 3" key="1">
    <citation type="submission" date="2023-07" db="EMBL/GenBank/DDBJ databases">
        <title>Sorghum-associated microbial communities from plants grown in Nebraska, USA.</title>
        <authorList>
            <person name="Schachtman D."/>
        </authorList>
    </citation>
    <scope>NUCLEOTIDE SEQUENCE [LARGE SCALE GENOMIC DNA]</scope>
    <source>
        <strain evidence="2 3">DS1730</strain>
    </source>
</reference>
<dbReference type="PANTHER" id="PTHR43035">
    <property type="entry name" value="FATTY ACID REPRESSION MUTANT PROTEIN 2-RELATED"/>
    <property type="match status" value="1"/>
</dbReference>
<dbReference type="CDD" id="cd02140">
    <property type="entry name" value="Frm2-like"/>
    <property type="match status" value="1"/>
</dbReference>